<dbReference type="OrthoDB" id="959017at2"/>
<evidence type="ECO:0000313" key="3">
    <source>
        <dbReference type="Proteomes" id="UP000270620"/>
    </source>
</evidence>
<dbReference type="AlphaFoldDB" id="A0A3R9MG96"/>
<reference evidence="2 3" key="1">
    <citation type="submission" date="2018-12" db="EMBL/GenBank/DDBJ databases">
        <title>Mangrovimonas spongiae sp. nov., a novel member of the genus Mangrovimonas isolated from marine sponge.</title>
        <authorList>
            <person name="Zhuang L."/>
            <person name="Luo L."/>
        </authorList>
    </citation>
    <scope>NUCLEOTIDE SEQUENCE [LARGE SCALE GENOMIC DNA]</scope>
    <source>
        <strain evidence="2 3">HN-E26</strain>
    </source>
</reference>
<protein>
    <submittedName>
        <fullName evidence="2">PorT family protein</fullName>
    </submittedName>
</protein>
<dbReference type="RefSeq" id="WP_125467769.1">
    <property type="nucleotide sequence ID" value="NZ_RWBG01000003.1"/>
</dbReference>
<sequence>MKPISFFFLCCFITCVGFSQESNVATDSTKALDKRYKEDQFYFSITYNLMANKPSNISQTGFSSGFHLGFIKDMPINKRRNLAIGLGFGLARSSFNHNLLINKDESGTYTFEKLNSLDNVTYTKNRLINYLVEVPFEFRWRSSTADSYKFWRIYSGVKFGYSLYNAAKYKGSLGKITLDNIDGFNKFQYGATLGFGYNTWNFHIYYALTPLFENNARVNGNTIDINEIRIGLIFYML</sequence>
<dbReference type="EMBL" id="RWBG01000003">
    <property type="protein sequence ID" value="RSK39745.1"/>
    <property type="molecule type" value="Genomic_DNA"/>
</dbReference>
<evidence type="ECO:0000313" key="2">
    <source>
        <dbReference type="EMBL" id="RSK39745.1"/>
    </source>
</evidence>
<dbReference type="Proteomes" id="UP000270620">
    <property type="component" value="Unassembled WGS sequence"/>
</dbReference>
<proteinExistence type="predicted"/>
<name>A0A3R9MG96_9FLAO</name>
<evidence type="ECO:0000259" key="1">
    <source>
        <dbReference type="Pfam" id="PF13568"/>
    </source>
</evidence>
<dbReference type="Pfam" id="PF13568">
    <property type="entry name" value="OMP_b-brl_2"/>
    <property type="match status" value="1"/>
</dbReference>
<comment type="caution">
    <text evidence="2">The sequence shown here is derived from an EMBL/GenBank/DDBJ whole genome shotgun (WGS) entry which is preliminary data.</text>
</comment>
<organism evidence="2 3">
    <name type="scientific">Mangrovimonas spongiae</name>
    <dbReference type="NCBI Taxonomy" id="2494697"/>
    <lineage>
        <taxon>Bacteria</taxon>
        <taxon>Pseudomonadati</taxon>
        <taxon>Bacteroidota</taxon>
        <taxon>Flavobacteriia</taxon>
        <taxon>Flavobacteriales</taxon>
        <taxon>Flavobacteriaceae</taxon>
        <taxon>Mangrovimonas</taxon>
    </lineage>
</organism>
<dbReference type="InterPro" id="IPR025665">
    <property type="entry name" value="Beta-barrel_OMP_2"/>
</dbReference>
<accession>A0A3R9MG96</accession>
<gene>
    <name evidence="2" type="ORF">EJA19_07625</name>
</gene>
<feature type="domain" description="Outer membrane protein beta-barrel" evidence="1">
    <location>
        <begin position="18"/>
        <end position="213"/>
    </location>
</feature>
<keyword evidence="3" id="KW-1185">Reference proteome</keyword>